<dbReference type="AlphaFoldDB" id="A0A5J9SVK3"/>
<organism evidence="2 4">
    <name type="scientific">Eragrostis curvula</name>
    <name type="common">weeping love grass</name>
    <dbReference type="NCBI Taxonomy" id="38414"/>
    <lineage>
        <taxon>Eukaryota</taxon>
        <taxon>Viridiplantae</taxon>
        <taxon>Streptophyta</taxon>
        <taxon>Embryophyta</taxon>
        <taxon>Tracheophyta</taxon>
        <taxon>Spermatophyta</taxon>
        <taxon>Magnoliopsida</taxon>
        <taxon>Liliopsida</taxon>
        <taxon>Poales</taxon>
        <taxon>Poaceae</taxon>
        <taxon>PACMAD clade</taxon>
        <taxon>Chloridoideae</taxon>
        <taxon>Eragrostideae</taxon>
        <taxon>Eragrostidinae</taxon>
        <taxon>Eragrostis</taxon>
    </lineage>
</organism>
<dbReference type="EMBL" id="RWGY01000248">
    <property type="protein sequence ID" value="TVU02954.1"/>
    <property type="molecule type" value="Genomic_DNA"/>
</dbReference>
<dbReference type="Gramene" id="TVU02954">
    <property type="protein sequence ID" value="TVU02954"/>
    <property type="gene ID" value="EJB05_51499"/>
</dbReference>
<protein>
    <submittedName>
        <fullName evidence="2">Uncharacterized protein</fullName>
    </submittedName>
</protein>
<evidence type="ECO:0000313" key="3">
    <source>
        <dbReference type="EMBL" id="TVU44372.1"/>
    </source>
</evidence>
<dbReference type="EMBL" id="RWGY01000004">
    <property type="protein sequence ID" value="TVU44372.1"/>
    <property type="molecule type" value="Genomic_DNA"/>
</dbReference>
<name>A0A5J9SVK3_9POAL</name>
<gene>
    <name evidence="3" type="ORF">EJB05_03809</name>
    <name evidence="2" type="ORF">EJB05_51499</name>
</gene>
<dbReference type="Gramene" id="TVU44372">
    <property type="protein sequence ID" value="TVU44372"/>
    <property type="gene ID" value="EJB05_03809"/>
</dbReference>
<comment type="caution">
    <text evidence="2">The sequence shown here is derived from an EMBL/GenBank/DDBJ whole genome shotgun (WGS) entry which is preliminary data.</text>
</comment>
<evidence type="ECO:0000256" key="1">
    <source>
        <dbReference type="SAM" id="MobiDB-lite"/>
    </source>
</evidence>
<accession>A0A5J9SVK3</accession>
<feature type="compositionally biased region" description="Basic and acidic residues" evidence="1">
    <location>
        <begin position="33"/>
        <end position="56"/>
    </location>
</feature>
<reference evidence="2 4" key="1">
    <citation type="journal article" date="2019" name="Sci. Rep.">
        <title>A high-quality genome of Eragrostis curvula grass provides insights into Poaceae evolution and supports new strategies to enhance forage quality.</title>
        <authorList>
            <person name="Carballo J."/>
            <person name="Santos B.A.C.M."/>
            <person name="Zappacosta D."/>
            <person name="Garbus I."/>
            <person name="Selva J.P."/>
            <person name="Gallo C.A."/>
            <person name="Diaz A."/>
            <person name="Albertini E."/>
            <person name="Caccamo M."/>
            <person name="Echenique V."/>
        </authorList>
    </citation>
    <scope>NUCLEOTIDE SEQUENCE [LARGE SCALE GENOMIC DNA]</scope>
    <source>
        <strain evidence="4">cv. Victoria</strain>
        <tissue evidence="2">Leaf</tissue>
    </source>
</reference>
<evidence type="ECO:0000313" key="2">
    <source>
        <dbReference type="EMBL" id="TVU02954.1"/>
    </source>
</evidence>
<sequence>MAPKIEKQKKRFRAEEGRNLLPAAAAAGSNWVDQDRQEPKKRPWGSRKDGEADRSIKAAVENNIH</sequence>
<keyword evidence="4" id="KW-1185">Reference proteome</keyword>
<proteinExistence type="predicted"/>
<evidence type="ECO:0000313" key="4">
    <source>
        <dbReference type="Proteomes" id="UP000324897"/>
    </source>
</evidence>
<dbReference type="Proteomes" id="UP000324897">
    <property type="component" value="Chromosome 5"/>
</dbReference>
<feature type="region of interest" description="Disordered" evidence="1">
    <location>
        <begin position="1"/>
        <end position="65"/>
    </location>
</feature>